<feature type="modified residue" description="4-aspartylphosphate" evidence="1">
    <location>
        <position position="50"/>
    </location>
</feature>
<dbReference type="Proteomes" id="UP000196531">
    <property type="component" value="Unassembled WGS sequence"/>
</dbReference>
<comment type="caution">
    <text evidence="3">The sequence shown here is derived from an EMBL/GenBank/DDBJ whole genome shotgun (WGS) entry which is preliminary data.</text>
</comment>
<dbReference type="SMART" id="SM00448">
    <property type="entry name" value="REC"/>
    <property type="match status" value="1"/>
</dbReference>
<dbReference type="InterPro" id="IPR052048">
    <property type="entry name" value="ST_Response_Regulator"/>
</dbReference>
<dbReference type="EMBL" id="MAAO01000016">
    <property type="protein sequence ID" value="OUR92989.1"/>
    <property type="molecule type" value="Genomic_DNA"/>
</dbReference>
<dbReference type="Pfam" id="PF00072">
    <property type="entry name" value="Response_reg"/>
    <property type="match status" value="1"/>
</dbReference>
<name>A0A1Y5F1G4_9BACT</name>
<sequence length="123" mass="13602">MLLLVEDSSFQRKVIASMLLRLGVEIVDCETPEVGLEKLRNQHFDLIVTDLTLPVMSGVEFIRIVKEEKPDIPIVGITSTESISEDSVSAIEAGALFVLSKPLENLEPVEKLINKIRAAKDQS</sequence>
<dbReference type="SUPFAM" id="SSF52172">
    <property type="entry name" value="CheY-like"/>
    <property type="match status" value="1"/>
</dbReference>
<reference evidence="4" key="1">
    <citation type="journal article" date="2017" name="Proc. Natl. Acad. Sci. U.S.A.">
        <title>Simulation of Deepwater Horizon oil plume reveals substrate specialization within a complex community of hydrocarbon-degraders.</title>
        <authorList>
            <person name="Hu P."/>
            <person name="Dubinsky E.A."/>
            <person name="Probst A.J."/>
            <person name="Wang J."/>
            <person name="Sieber C.M.K."/>
            <person name="Tom L.M."/>
            <person name="Gardinali P."/>
            <person name="Banfield J.F."/>
            <person name="Atlas R.M."/>
            <person name="Andersen G.L."/>
        </authorList>
    </citation>
    <scope>NUCLEOTIDE SEQUENCE [LARGE SCALE GENOMIC DNA]</scope>
</reference>
<accession>A0A1Y5F1G4</accession>
<dbReference type="PANTHER" id="PTHR43228:SF1">
    <property type="entry name" value="TWO-COMPONENT RESPONSE REGULATOR ARR22"/>
    <property type="match status" value="1"/>
</dbReference>
<dbReference type="InterPro" id="IPR011006">
    <property type="entry name" value="CheY-like_superfamily"/>
</dbReference>
<dbReference type="PROSITE" id="PS50110">
    <property type="entry name" value="RESPONSE_REGULATORY"/>
    <property type="match status" value="1"/>
</dbReference>
<dbReference type="AlphaFoldDB" id="A0A1Y5F1G4"/>
<proteinExistence type="predicted"/>
<organism evidence="3 4">
    <name type="scientific">Halobacteriovorax marinus</name>
    <dbReference type="NCBI Taxonomy" id="97084"/>
    <lineage>
        <taxon>Bacteria</taxon>
        <taxon>Pseudomonadati</taxon>
        <taxon>Bdellovibrionota</taxon>
        <taxon>Bacteriovoracia</taxon>
        <taxon>Bacteriovoracales</taxon>
        <taxon>Halobacteriovoraceae</taxon>
        <taxon>Halobacteriovorax</taxon>
    </lineage>
</organism>
<feature type="domain" description="Response regulatory" evidence="2">
    <location>
        <begin position="1"/>
        <end position="116"/>
    </location>
</feature>
<evidence type="ECO:0000259" key="2">
    <source>
        <dbReference type="PROSITE" id="PS50110"/>
    </source>
</evidence>
<evidence type="ECO:0000313" key="3">
    <source>
        <dbReference type="EMBL" id="OUR92989.1"/>
    </source>
</evidence>
<dbReference type="GO" id="GO:0000160">
    <property type="term" value="P:phosphorelay signal transduction system"/>
    <property type="evidence" value="ECO:0007669"/>
    <property type="project" value="InterPro"/>
</dbReference>
<dbReference type="CDD" id="cd00156">
    <property type="entry name" value="REC"/>
    <property type="match status" value="1"/>
</dbReference>
<gene>
    <name evidence="3" type="ORF">A9Q84_21015</name>
</gene>
<dbReference type="Gene3D" id="3.40.50.2300">
    <property type="match status" value="1"/>
</dbReference>
<evidence type="ECO:0000313" key="4">
    <source>
        <dbReference type="Proteomes" id="UP000196531"/>
    </source>
</evidence>
<dbReference type="PANTHER" id="PTHR43228">
    <property type="entry name" value="TWO-COMPONENT RESPONSE REGULATOR"/>
    <property type="match status" value="1"/>
</dbReference>
<evidence type="ECO:0000256" key="1">
    <source>
        <dbReference type="PROSITE-ProRule" id="PRU00169"/>
    </source>
</evidence>
<keyword evidence="1" id="KW-0597">Phosphoprotein</keyword>
<dbReference type="InterPro" id="IPR001789">
    <property type="entry name" value="Sig_transdc_resp-reg_receiver"/>
</dbReference>
<protein>
    <recommendedName>
        <fullName evidence="2">Response regulatory domain-containing protein</fullName>
    </recommendedName>
</protein>